<reference evidence="1 2" key="1">
    <citation type="submission" date="2018-08" db="EMBL/GenBank/DDBJ databases">
        <title>Sequencing the genomes of 1000 actinobacteria strains.</title>
        <authorList>
            <person name="Klenk H.-P."/>
        </authorList>
    </citation>
    <scope>NUCLEOTIDE SEQUENCE [LARGE SCALE GENOMIC DNA]</scope>
    <source>
        <strain evidence="1 2">DSM 44099</strain>
    </source>
</reference>
<dbReference type="AlphaFoldDB" id="A0A3D9ZLV5"/>
<organism evidence="1 2">
    <name type="scientific">Asanoa ferruginea</name>
    <dbReference type="NCBI Taxonomy" id="53367"/>
    <lineage>
        <taxon>Bacteria</taxon>
        <taxon>Bacillati</taxon>
        <taxon>Actinomycetota</taxon>
        <taxon>Actinomycetes</taxon>
        <taxon>Micromonosporales</taxon>
        <taxon>Micromonosporaceae</taxon>
        <taxon>Asanoa</taxon>
    </lineage>
</organism>
<evidence type="ECO:0000313" key="2">
    <source>
        <dbReference type="Proteomes" id="UP000256913"/>
    </source>
</evidence>
<dbReference type="OrthoDB" id="3376796at2"/>
<accession>A0A3D9ZLV5</accession>
<keyword evidence="2" id="KW-1185">Reference proteome</keyword>
<comment type="caution">
    <text evidence="1">The sequence shown here is derived from an EMBL/GenBank/DDBJ whole genome shotgun (WGS) entry which is preliminary data.</text>
</comment>
<gene>
    <name evidence="1" type="ORF">DFJ67_3492</name>
</gene>
<sequence length="140" mass="15904">MSVTSKAATLIPKPSPAMVVDAFRLVMASAQEWHAVTAQEETRREEIRAWKESQLEIIQVQRDFLLTALDKTFDERRENFRRLFDQLDRALASDRENAATQVSDLLGTITDLAKTSPFKDLKSPALVVQEFLQSGRVIEL</sequence>
<dbReference type="EMBL" id="QUMQ01000001">
    <property type="protein sequence ID" value="REF97492.1"/>
    <property type="molecule type" value="Genomic_DNA"/>
</dbReference>
<name>A0A3D9ZLV5_9ACTN</name>
<dbReference type="RefSeq" id="WP_116068929.1">
    <property type="nucleotide sequence ID" value="NZ_BONB01000014.1"/>
</dbReference>
<proteinExistence type="predicted"/>
<evidence type="ECO:0000313" key="1">
    <source>
        <dbReference type="EMBL" id="REF97492.1"/>
    </source>
</evidence>
<protein>
    <submittedName>
        <fullName evidence="1">Uncharacterized protein</fullName>
    </submittedName>
</protein>
<dbReference type="Proteomes" id="UP000256913">
    <property type="component" value="Unassembled WGS sequence"/>
</dbReference>